<sequence>MIPAAEANAVPSTETFGLPAEVPHLISKLRLGLIPPEVVATITHKEPEATP</sequence>
<evidence type="ECO:0000313" key="1">
    <source>
        <dbReference type="EMBL" id="AYN58891.1"/>
    </source>
</evidence>
<dbReference type="GeneID" id="77931654"/>
<dbReference type="Proteomes" id="UP000269345">
    <property type="component" value="Segment"/>
</dbReference>
<dbReference type="RefSeq" id="YP_010655786.1">
    <property type="nucleotide sequence ID" value="NC_070831.1"/>
</dbReference>
<protein>
    <submittedName>
        <fullName evidence="1">Uncharacterized protein</fullName>
    </submittedName>
</protein>
<keyword evidence="2" id="KW-1185">Reference proteome</keyword>
<evidence type="ECO:0000313" key="2">
    <source>
        <dbReference type="Proteomes" id="UP000269345"/>
    </source>
</evidence>
<organism evidence="1 2">
    <name type="scientific">Arthrobacter phage Richie</name>
    <dbReference type="NCBI Taxonomy" id="2419967"/>
    <lineage>
        <taxon>Viruses</taxon>
        <taxon>Duplodnaviria</taxon>
        <taxon>Heunggongvirae</taxon>
        <taxon>Uroviricota</taxon>
        <taxon>Caudoviricetes</taxon>
        <taxon>Richievirus</taxon>
        <taxon>Richievirus richie</taxon>
    </lineage>
</organism>
<reference evidence="1 2" key="1">
    <citation type="submission" date="2018-09" db="EMBL/GenBank/DDBJ databases">
        <authorList>
            <person name="Rimple P.A."/>
            <person name="Stoner T.H."/>
            <person name="Garlena R.A."/>
            <person name="Russell D.A."/>
            <person name="Pope W.H."/>
            <person name="Jacobs-Sera D."/>
            <person name="Hatfull G.F."/>
        </authorList>
    </citation>
    <scope>NUCLEOTIDE SEQUENCE [LARGE SCALE GENOMIC DNA]</scope>
</reference>
<gene>
    <name evidence="1" type="primary">65</name>
    <name evidence="1" type="ORF">PBI_RICHIE_65</name>
</gene>
<proteinExistence type="predicted"/>
<dbReference type="EMBL" id="MH834625">
    <property type="protein sequence ID" value="AYN58891.1"/>
    <property type="molecule type" value="Genomic_DNA"/>
</dbReference>
<accession>A0A3G2KIT4</accession>
<name>A0A3G2KIT4_9CAUD</name>
<dbReference type="KEGG" id="vg:77931654"/>